<dbReference type="InterPro" id="IPR029058">
    <property type="entry name" value="AB_hydrolase_fold"/>
</dbReference>
<reference evidence="2 3" key="1">
    <citation type="journal article" date="2018" name="Mol. Biol. Evol.">
        <title>Broad Genomic Sampling Reveals a Smut Pathogenic Ancestry of the Fungal Clade Ustilaginomycotina.</title>
        <authorList>
            <person name="Kijpornyongpan T."/>
            <person name="Mondo S.J."/>
            <person name="Barry K."/>
            <person name="Sandor L."/>
            <person name="Lee J."/>
            <person name="Lipzen A."/>
            <person name="Pangilinan J."/>
            <person name="LaButti K."/>
            <person name="Hainaut M."/>
            <person name="Henrissat B."/>
            <person name="Grigoriev I.V."/>
            <person name="Spatafora J.W."/>
            <person name="Aime M.C."/>
        </authorList>
    </citation>
    <scope>NUCLEOTIDE SEQUENCE [LARGE SCALE GENOMIC DNA]</scope>
    <source>
        <strain evidence="2 3">MCA 4718</strain>
    </source>
</reference>
<feature type="domain" description="Dienelactone hydrolase" evidence="1">
    <location>
        <begin position="31"/>
        <end position="256"/>
    </location>
</feature>
<dbReference type="PANTHER" id="PTHR17630:SF44">
    <property type="entry name" value="PROTEIN AIM2"/>
    <property type="match status" value="1"/>
</dbReference>
<dbReference type="SUPFAM" id="SSF53474">
    <property type="entry name" value="alpha/beta-Hydrolases"/>
    <property type="match status" value="1"/>
</dbReference>
<dbReference type="EMBL" id="KZ819322">
    <property type="protein sequence ID" value="PWN22628.1"/>
    <property type="molecule type" value="Genomic_DNA"/>
</dbReference>
<proteinExistence type="predicted"/>
<gene>
    <name evidence="2" type="ORF">BCV69DRAFT_280220</name>
</gene>
<dbReference type="Pfam" id="PF01738">
    <property type="entry name" value="DLH"/>
    <property type="match status" value="1"/>
</dbReference>
<dbReference type="STRING" id="1684307.A0A316UCM3"/>
<dbReference type="AlphaFoldDB" id="A0A316UCM3"/>
<dbReference type="InterPro" id="IPR002925">
    <property type="entry name" value="Dienelactn_hydro"/>
</dbReference>
<dbReference type="GeneID" id="37013269"/>
<dbReference type="PANTHER" id="PTHR17630">
    <property type="entry name" value="DIENELACTONE HYDROLASE"/>
    <property type="match status" value="1"/>
</dbReference>
<keyword evidence="2" id="KW-0378">Hydrolase</keyword>
<dbReference type="OrthoDB" id="17560at2759"/>
<keyword evidence="3" id="KW-1185">Reference proteome</keyword>
<protein>
    <submittedName>
        <fullName evidence="2">Alpha/beta-hydrolase</fullName>
    </submittedName>
</protein>
<dbReference type="GO" id="GO:0016787">
    <property type="term" value="F:hydrolase activity"/>
    <property type="evidence" value="ECO:0007669"/>
    <property type="project" value="UniProtKB-KW"/>
</dbReference>
<dbReference type="RefSeq" id="XP_025349788.1">
    <property type="nucleotide sequence ID" value="XM_025491535.1"/>
</dbReference>
<dbReference type="Proteomes" id="UP000245942">
    <property type="component" value="Unassembled WGS sequence"/>
</dbReference>
<dbReference type="Gene3D" id="3.40.50.1820">
    <property type="entry name" value="alpha/beta hydrolase"/>
    <property type="match status" value="1"/>
</dbReference>
<name>A0A316UCM3_9BASI</name>
<evidence type="ECO:0000313" key="2">
    <source>
        <dbReference type="EMBL" id="PWN22628.1"/>
    </source>
</evidence>
<organism evidence="2 3">
    <name type="scientific">Pseudomicrostroma glucosiphilum</name>
    <dbReference type="NCBI Taxonomy" id="1684307"/>
    <lineage>
        <taxon>Eukaryota</taxon>
        <taxon>Fungi</taxon>
        <taxon>Dikarya</taxon>
        <taxon>Basidiomycota</taxon>
        <taxon>Ustilaginomycotina</taxon>
        <taxon>Exobasidiomycetes</taxon>
        <taxon>Microstromatales</taxon>
        <taxon>Microstromatales incertae sedis</taxon>
        <taxon>Pseudomicrostroma</taxon>
    </lineage>
</organism>
<evidence type="ECO:0000259" key="1">
    <source>
        <dbReference type="Pfam" id="PF01738"/>
    </source>
</evidence>
<sequence>MPAFCQHCYELPGELKGKPTGTEVEIGGVPSYVSTPQTGKGTILLATDIYGLGISNAKIVADTLAQEAGFTVVVPDYFEGEPMKPEEFVFPKHTDEGKPSDEQMGANMDNMTKWVQKGHSPNETYPILKKVIDAVKGDGPVGVVGFCYGGKIAGLAAQDALVQGSVIYHAAMLEADEANNVKVPVLLNMADWDPTFNGVEEQWQETLKKKNLLDSRSKKYPGTIHGFGARPSQDKPDVMAAYKEALTNTAQFFKQVLV</sequence>
<accession>A0A316UCM3</accession>
<evidence type="ECO:0000313" key="3">
    <source>
        <dbReference type="Proteomes" id="UP000245942"/>
    </source>
</evidence>